<dbReference type="Pfam" id="PF16220">
    <property type="entry name" value="DUF4880"/>
    <property type="match status" value="1"/>
</dbReference>
<reference evidence="4 5" key="1">
    <citation type="journal article" date="2002" name="Int. J. Syst. Evol. Microbiol.">
        <title>Sphingopyxis witflariensis sp. nov., isolated from activated sludge.</title>
        <authorList>
            <person name="Kampfer P."/>
            <person name="Witzenberger R."/>
            <person name="Denner E.B."/>
            <person name="Busse H.J."/>
            <person name="Neef A."/>
        </authorList>
    </citation>
    <scope>NUCLEOTIDE SEQUENCE [LARGE SCALE GENOMIC DNA]</scope>
    <source>
        <strain evidence="4 5">DSM 14551</strain>
    </source>
</reference>
<keyword evidence="1" id="KW-1133">Transmembrane helix</keyword>
<dbReference type="Pfam" id="PF04773">
    <property type="entry name" value="FecR"/>
    <property type="match status" value="1"/>
</dbReference>
<name>A0A246JGB3_9SPHN</name>
<dbReference type="PANTHER" id="PTHR30273:SF2">
    <property type="entry name" value="PROTEIN FECR"/>
    <property type="match status" value="1"/>
</dbReference>
<evidence type="ECO:0008006" key="6">
    <source>
        <dbReference type="Google" id="ProtNLM"/>
    </source>
</evidence>
<dbReference type="EMBL" id="NISJ01000015">
    <property type="protein sequence ID" value="OWQ91649.1"/>
    <property type="molecule type" value="Genomic_DNA"/>
</dbReference>
<evidence type="ECO:0000256" key="1">
    <source>
        <dbReference type="SAM" id="Phobius"/>
    </source>
</evidence>
<dbReference type="GO" id="GO:0016989">
    <property type="term" value="F:sigma factor antagonist activity"/>
    <property type="evidence" value="ECO:0007669"/>
    <property type="project" value="TreeGrafter"/>
</dbReference>
<dbReference type="RefSeq" id="WP_088474303.1">
    <property type="nucleotide sequence ID" value="NZ_NISJ01000015.1"/>
</dbReference>
<keyword evidence="1" id="KW-0812">Transmembrane</keyword>
<keyword evidence="5" id="KW-1185">Reference proteome</keyword>
<feature type="transmembrane region" description="Helical" evidence="1">
    <location>
        <begin position="82"/>
        <end position="104"/>
    </location>
</feature>
<gene>
    <name evidence="4" type="ORF">CDQ91_19050</name>
</gene>
<comment type="caution">
    <text evidence="4">The sequence shown here is derived from an EMBL/GenBank/DDBJ whole genome shotgun (WGS) entry which is preliminary data.</text>
</comment>
<dbReference type="InterPro" id="IPR006860">
    <property type="entry name" value="FecR"/>
</dbReference>
<dbReference type="PANTHER" id="PTHR30273">
    <property type="entry name" value="PERIPLASMIC SIGNAL SENSOR AND SIGMA FACTOR ACTIVATOR FECR-RELATED"/>
    <property type="match status" value="1"/>
</dbReference>
<sequence length="328" mass="35582">MTRRSDGDYPVDEVARAWLIKMRGEDAGALRGEFEAWLLASADHVEAYRHAERRMSALALLKTSARHGTDHMAERRGRLRSWLPWGAAATAVALLILAFGAGGASVPGQPGTASTARAAEPLVTKRGEIRTFRLADGSHATLDTDSRLEVTLASNDRHIRLTKGRVRLSVARQFIPLQIDAGSGTATANDAELDIGVNEVGTVTMALRRGEAELRPDGKAGTATSLSLGQTLAYRRDGRQQPATGLAASLPPSWPEGWAEYRSIRLGQLIAEANRYAVVPIIIDRASAALEVSGRFHISQTEAFAEQIARLFNLRVEPTADAIHLRRR</sequence>
<proteinExistence type="predicted"/>
<dbReference type="Gene3D" id="2.60.120.1440">
    <property type="match status" value="1"/>
</dbReference>
<evidence type="ECO:0000259" key="2">
    <source>
        <dbReference type="Pfam" id="PF04773"/>
    </source>
</evidence>
<dbReference type="AlphaFoldDB" id="A0A246JGB3"/>
<feature type="domain" description="FecR N-terminal" evidence="3">
    <location>
        <begin position="15"/>
        <end position="53"/>
    </location>
</feature>
<dbReference type="OrthoDB" id="7492241at2"/>
<keyword evidence="1" id="KW-0472">Membrane</keyword>
<evidence type="ECO:0000259" key="3">
    <source>
        <dbReference type="Pfam" id="PF16220"/>
    </source>
</evidence>
<accession>A0A246JGB3</accession>
<dbReference type="InterPro" id="IPR012373">
    <property type="entry name" value="Ferrdict_sens_TM"/>
</dbReference>
<evidence type="ECO:0000313" key="4">
    <source>
        <dbReference type="EMBL" id="OWQ91649.1"/>
    </source>
</evidence>
<dbReference type="InterPro" id="IPR032623">
    <property type="entry name" value="FecR_N"/>
</dbReference>
<protein>
    <recommendedName>
        <fullName evidence="6">FecR protein domain-containing protein</fullName>
    </recommendedName>
</protein>
<feature type="domain" description="FecR protein" evidence="2">
    <location>
        <begin position="122"/>
        <end position="212"/>
    </location>
</feature>
<evidence type="ECO:0000313" key="5">
    <source>
        <dbReference type="Proteomes" id="UP000197097"/>
    </source>
</evidence>
<dbReference type="Proteomes" id="UP000197097">
    <property type="component" value="Unassembled WGS sequence"/>
</dbReference>
<dbReference type="PIRSF" id="PIRSF018266">
    <property type="entry name" value="FecR"/>
    <property type="match status" value="1"/>
</dbReference>
<organism evidence="4 5">
    <name type="scientific">Sphingopyxis witflariensis</name>
    <dbReference type="NCBI Taxonomy" id="173675"/>
    <lineage>
        <taxon>Bacteria</taxon>
        <taxon>Pseudomonadati</taxon>
        <taxon>Pseudomonadota</taxon>
        <taxon>Alphaproteobacteria</taxon>
        <taxon>Sphingomonadales</taxon>
        <taxon>Sphingomonadaceae</taxon>
        <taxon>Sphingopyxis</taxon>
    </lineage>
</organism>